<proteinExistence type="predicted"/>
<dbReference type="InterPro" id="IPR025851">
    <property type="entry name" value="SUKH-4"/>
</dbReference>
<accession>A0A4S8Q8R8</accession>
<evidence type="ECO:0000313" key="1">
    <source>
        <dbReference type="EMBL" id="THV40793.1"/>
    </source>
</evidence>
<evidence type="ECO:0000313" key="2">
    <source>
        <dbReference type="Proteomes" id="UP000308760"/>
    </source>
</evidence>
<comment type="caution">
    <text evidence="1">The sequence shown here is derived from an EMBL/GenBank/DDBJ whole genome shotgun (WGS) entry which is preliminary data.</text>
</comment>
<dbReference type="AlphaFoldDB" id="A0A4S8Q8R8"/>
<keyword evidence="2" id="KW-1185">Reference proteome</keyword>
<dbReference type="OrthoDB" id="3692931at2"/>
<name>A0A4S8Q8R8_9ACTN</name>
<dbReference type="EMBL" id="STGY01000055">
    <property type="protein sequence ID" value="THV40793.1"/>
    <property type="molecule type" value="Genomic_DNA"/>
</dbReference>
<reference evidence="1 2" key="2">
    <citation type="submission" date="2019-05" db="EMBL/GenBank/DDBJ databases">
        <title>Glycomyces buryatensis sp. nov.</title>
        <authorList>
            <person name="Nikitina E."/>
        </authorList>
    </citation>
    <scope>NUCLEOTIDE SEQUENCE [LARGE SCALE GENOMIC DNA]</scope>
    <source>
        <strain evidence="1 2">18</strain>
    </source>
</reference>
<sequence length="172" mass="19271">MQLDRILNDPIAELVDPDDQVIPPASAVSGWQVPEPDRRALLDFGLPRIPIMKYLPEASPPAEAVKRDDEVMGYLLGRLRILDVFAAPGTGAVQGVSRRNGRRSFLNSSAASYVEISWRMYHLRMERYMIDNDEEADLALAAFLRRANEIDPQVGQDETQSYWAGEAKAWAA</sequence>
<protein>
    <submittedName>
        <fullName evidence="1">Uncharacterized protein</fullName>
    </submittedName>
</protein>
<dbReference type="RefSeq" id="WP_136535192.1">
    <property type="nucleotide sequence ID" value="NZ_STGY01000055.1"/>
</dbReference>
<gene>
    <name evidence="1" type="ORF">FAB82_14180</name>
</gene>
<reference evidence="2" key="1">
    <citation type="submission" date="2019-04" db="EMBL/GenBank/DDBJ databases">
        <title>Nocardioides xinjiangensis sp. nov.</title>
        <authorList>
            <person name="Liu S."/>
        </authorList>
    </citation>
    <scope>NUCLEOTIDE SEQUENCE [LARGE SCALE GENOMIC DNA]</scope>
    <source>
        <strain evidence="2">18</strain>
    </source>
</reference>
<dbReference type="Pfam" id="PF14435">
    <property type="entry name" value="SUKH-4"/>
    <property type="match status" value="1"/>
</dbReference>
<organism evidence="1 2">
    <name type="scientific">Glycomyces buryatensis</name>
    <dbReference type="NCBI Taxonomy" id="2570927"/>
    <lineage>
        <taxon>Bacteria</taxon>
        <taxon>Bacillati</taxon>
        <taxon>Actinomycetota</taxon>
        <taxon>Actinomycetes</taxon>
        <taxon>Glycomycetales</taxon>
        <taxon>Glycomycetaceae</taxon>
        <taxon>Glycomyces</taxon>
    </lineage>
</organism>
<dbReference type="Proteomes" id="UP000308760">
    <property type="component" value="Unassembled WGS sequence"/>
</dbReference>